<evidence type="ECO:0000313" key="2">
    <source>
        <dbReference type="Proteomes" id="UP001060215"/>
    </source>
</evidence>
<reference evidence="1 2" key="1">
    <citation type="journal article" date="2022" name="Plant J.">
        <title>Chromosome-level genome of Camellia lanceoleosa provides a valuable resource for understanding genome evolution and self-incompatibility.</title>
        <authorList>
            <person name="Gong W."/>
            <person name="Xiao S."/>
            <person name="Wang L."/>
            <person name="Liao Z."/>
            <person name="Chang Y."/>
            <person name="Mo W."/>
            <person name="Hu G."/>
            <person name="Li W."/>
            <person name="Zhao G."/>
            <person name="Zhu H."/>
            <person name="Hu X."/>
            <person name="Ji K."/>
            <person name="Xiang X."/>
            <person name="Song Q."/>
            <person name="Yuan D."/>
            <person name="Jin S."/>
            <person name="Zhang L."/>
        </authorList>
    </citation>
    <scope>NUCLEOTIDE SEQUENCE [LARGE SCALE GENOMIC DNA]</scope>
    <source>
        <strain evidence="1">SQ_2022a</strain>
    </source>
</reference>
<evidence type="ECO:0000313" key="1">
    <source>
        <dbReference type="EMBL" id="KAI8008541.1"/>
    </source>
</evidence>
<gene>
    <name evidence="1" type="ORF">LOK49_LG07G00195</name>
</gene>
<sequence length="818" mass="94455">MDEEGVLNPCLVTSEDKSESLYPMFFGVSCAFFALRLLSKSEMNDEKWLETRNRLLQGSAHLLGLLVWRVQRDEFNSTEKGEILCKLDSARKEIEGLKRARSEDAKANDKVVGIFASREQSWLSERKKLQRQIGALLNELRVMQTKRDKSISELNDKLEEKARLLRSKKNLMELEEKKRSELEEKLNESLKAAEELRENAKRQAQEHSLVIWKHKTAFIELVSNHRQLEAEMGRALKQVEAAKRELESVLQQKDESVLMARKLSMELIKTQKDLEQKDKILSAMLRKSKLDSEQKQMLLKEVKLLKAKRKQAEVETERWKAVSESRRDRHSLKSMMFKHSSSKLEALLDGRGAHSNATVPSQSGWSRTKTTDFLPEEHQKEMEVIISPLYEQYSLEGNEELVFADDVKQLEGWVRSEAEKYANLVEQRHHLEINAFAEQLRLKDEKLEAFRWHLLSLELESKRLQSHIEGLNHDLSQLRQENVKLDALLLDQETEGNLLKQQLEPLSCQKTDLNSFSQNQAIGYETVWSKVNIIKRKPGEKEQETNSMDISQEVEHQKEEESSSTRQFKDIILTVQSPEKEFEVEKDVALDPSSIREFHASPEEVDIVENSASSSQCSSKSIVSPWKMDLHALGVSYKIKRLKQLLLMIEQLIGKHERCEDREGDDDNVQAGIKGLHILMSLLNKQVSRYESLQGKIDELCKRMHEKDLDVTRGGSSTAKTKEEIRTLEQFLEETFQLQRYIVATGQKLTEIQSKIALGFVEAMENIDGPADFDMKRFADNVRTFFREVQRGLEIQIARFIGDLEGTLACDGIIHLRK</sequence>
<comment type="caution">
    <text evidence="1">The sequence shown here is derived from an EMBL/GenBank/DDBJ whole genome shotgun (WGS) entry which is preliminary data.</text>
</comment>
<accession>A0ACC0H986</accession>
<protein>
    <submittedName>
        <fullName evidence="1">Uncharacterized protein</fullName>
    </submittedName>
</protein>
<dbReference type="Proteomes" id="UP001060215">
    <property type="component" value="Chromosome 7"/>
</dbReference>
<proteinExistence type="predicted"/>
<dbReference type="EMBL" id="CM045764">
    <property type="protein sequence ID" value="KAI8008541.1"/>
    <property type="molecule type" value="Genomic_DNA"/>
</dbReference>
<name>A0ACC0H986_9ERIC</name>
<keyword evidence="2" id="KW-1185">Reference proteome</keyword>
<organism evidence="1 2">
    <name type="scientific">Camellia lanceoleosa</name>
    <dbReference type="NCBI Taxonomy" id="1840588"/>
    <lineage>
        <taxon>Eukaryota</taxon>
        <taxon>Viridiplantae</taxon>
        <taxon>Streptophyta</taxon>
        <taxon>Embryophyta</taxon>
        <taxon>Tracheophyta</taxon>
        <taxon>Spermatophyta</taxon>
        <taxon>Magnoliopsida</taxon>
        <taxon>eudicotyledons</taxon>
        <taxon>Gunneridae</taxon>
        <taxon>Pentapetalae</taxon>
        <taxon>asterids</taxon>
        <taxon>Ericales</taxon>
        <taxon>Theaceae</taxon>
        <taxon>Camellia</taxon>
    </lineage>
</organism>